<dbReference type="PANTHER" id="PTHR43559">
    <property type="entry name" value="HYDROLASE YCAC-RELATED"/>
    <property type="match status" value="1"/>
</dbReference>
<dbReference type="InterPro" id="IPR053152">
    <property type="entry name" value="Hydrolase_YcaC-like"/>
</dbReference>
<keyword evidence="5" id="KW-1185">Reference proteome</keyword>
<sequence length="139" mass="15356">MKFFSTIFPILGLLGNIANADAVPWERLSRNDSMLLILDLQIGLYQVARDWDPTLYRDNMIAHAALGKLFDLPVVMTTSAETGPNGPLPAEILKMYPTMPLVKRQGEVDAWDNADVRAAIRATGKKQIIVAGITTDVFK</sequence>
<accession>A0A4Z1NHT2</accession>
<keyword evidence="2" id="KW-0732">Signal</keyword>
<dbReference type="OrthoDB" id="167809at2759"/>
<name>A0A4Z1NHT2_9PEZI</name>
<feature type="domain" description="Isochorismatase-like" evidence="3">
    <location>
        <begin position="33"/>
        <end position="137"/>
    </location>
</feature>
<feature type="signal peptide" evidence="2">
    <location>
        <begin position="1"/>
        <end position="22"/>
    </location>
</feature>
<proteinExistence type="inferred from homology"/>
<evidence type="ECO:0000313" key="5">
    <source>
        <dbReference type="Proteomes" id="UP000298493"/>
    </source>
</evidence>
<dbReference type="PANTHER" id="PTHR43559:SF3">
    <property type="entry name" value="HYDROLASE YCAC-RELATED"/>
    <property type="match status" value="1"/>
</dbReference>
<reference evidence="4 5" key="1">
    <citation type="submission" date="2019-04" db="EMBL/GenBank/DDBJ databases">
        <title>High contiguity whole genome sequence and gene annotation resource for two Venturia nashicola isolates.</title>
        <authorList>
            <person name="Prokchorchik M."/>
            <person name="Won K."/>
            <person name="Lee Y."/>
            <person name="Choi E.D."/>
            <person name="Segonzac C."/>
            <person name="Sohn K.H."/>
        </authorList>
    </citation>
    <scope>NUCLEOTIDE SEQUENCE [LARGE SCALE GENOMIC DNA]</scope>
    <source>
        <strain evidence="4 5">PRI2</strain>
    </source>
</reference>
<dbReference type="InterPro" id="IPR036380">
    <property type="entry name" value="Isochorismatase-like_sf"/>
</dbReference>
<dbReference type="Gene3D" id="3.40.50.850">
    <property type="entry name" value="Isochorismatase-like"/>
    <property type="match status" value="1"/>
</dbReference>
<evidence type="ECO:0000259" key="3">
    <source>
        <dbReference type="Pfam" id="PF00857"/>
    </source>
</evidence>
<dbReference type="EMBL" id="SNSC02000026">
    <property type="protein sequence ID" value="TID13377.1"/>
    <property type="molecule type" value="Genomic_DNA"/>
</dbReference>
<evidence type="ECO:0000256" key="1">
    <source>
        <dbReference type="ARBA" id="ARBA00006336"/>
    </source>
</evidence>
<comment type="caution">
    <text evidence="4">The sequence shown here is derived from an EMBL/GenBank/DDBJ whole genome shotgun (WGS) entry which is preliminary data.</text>
</comment>
<keyword evidence="4" id="KW-0378">Hydrolase</keyword>
<comment type="similarity">
    <text evidence="1">Belongs to the isochorismatase family.</text>
</comment>
<dbReference type="GO" id="GO:0016787">
    <property type="term" value="F:hydrolase activity"/>
    <property type="evidence" value="ECO:0007669"/>
    <property type="project" value="UniProtKB-KW"/>
</dbReference>
<dbReference type="SUPFAM" id="SSF52499">
    <property type="entry name" value="Isochorismatase-like hydrolases"/>
    <property type="match status" value="1"/>
</dbReference>
<feature type="chain" id="PRO_5021283151" evidence="2">
    <location>
        <begin position="23"/>
        <end position="139"/>
    </location>
</feature>
<evidence type="ECO:0000313" key="4">
    <source>
        <dbReference type="EMBL" id="TID13377.1"/>
    </source>
</evidence>
<dbReference type="Proteomes" id="UP000298493">
    <property type="component" value="Unassembled WGS sequence"/>
</dbReference>
<organism evidence="4 5">
    <name type="scientific">Venturia nashicola</name>
    <dbReference type="NCBI Taxonomy" id="86259"/>
    <lineage>
        <taxon>Eukaryota</taxon>
        <taxon>Fungi</taxon>
        <taxon>Dikarya</taxon>
        <taxon>Ascomycota</taxon>
        <taxon>Pezizomycotina</taxon>
        <taxon>Dothideomycetes</taxon>
        <taxon>Pleosporomycetidae</taxon>
        <taxon>Venturiales</taxon>
        <taxon>Venturiaceae</taxon>
        <taxon>Venturia</taxon>
    </lineage>
</organism>
<dbReference type="AlphaFoldDB" id="A0A4Z1NHT2"/>
<dbReference type="InterPro" id="IPR000868">
    <property type="entry name" value="Isochorismatase-like_dom"/>
</dbReference>
<evidence type="ECO:0000256" key="2">
    <source>
        <dbReference type="SAM" id="SignalP"/>
    </source>
</evidence>
<gene>
    <name evidence="4" type="ORF">E6O75_ATG11293</name>
</gene>
<dbReference type="Pfam" id="PF00857">
    <property type="entry name" value="Isochorismatase"/>
    <property type="match status" value="1"/>
</dbReference>
<protein>
    <submittedName>
        <fullName evidence="4">Isochorismatase hydrolase</fullName>
    </submittedName>
</protein>